<evidence type="ECO:0000313" key="10">
    <source>
        <dbReference type="EMBL" id="CAI5741699.1"/>
    </source>
</evidence>
<dbReference type="Gene3D" id="3.40.50.1700">
    <property type="entry name" value="Glycoside hydrolase family 3 C-terminal domain"/>
    <property type="match status" value="1"/>
</dbReference>
<evidence type="ECO:0000256" key="3">
    <source>
        <dbReference type="ARBA" id="ARBA00012744"/>
    </source>
</evidence>
<gene>
    <name evidence="10" type="ORF">HBR001_LOCUS8607</name>
</gene>
<dbReference type="InterPro" id="IPR017853">
    <property type="entry name" value="GH"/>
</dbReference>
<dbReference type="GO" id="GO:0009251">
    <property type="term" value="P:glucan catabolic process"/>
    <property type="evidence" value="ECO:0007669"/>
    <property type="project" value="TreeGrafter"/>
</dbReference>
<evidence type="ECO:0000256" key="7">
    <source>
        <dbReference type="SAM" id="MobiDB-lite"/>
    </source>
</evidence>
<dbReference type="FunFam" id="3.20.20.300:FF:000007">
    <property type="entry name" value="Lysosomal beta glucosidase"/>
    <property type="match status" value="1"/>
</dbReference>
<evidence type="ECO:0000256" key="8">
    <source>
        <dbReference type="SAM" id="SignalP"/>
    </source>
</evidence>
<dbReference type="InterPro" id="IPR013783">
    <property type="entry name" value="Ig-like_fold"/>
</dbReference>
<dbReference type="FunFam" id="2.60.40.10:FF:000731">
    <property type="entry name" value="Lysosomal beta glucosidase"/>
    <property type="match status" value="1"/>
</dbReference>
<comment type="similarity">
    <text evidence="2">Belongs to the glycosyl hydrolase 3 family.</text>
</comment>
<dbReference type="InterPro" id="IPR036881">
    <property type="entry name" value="Glyco_hydro_3_C_sf"/>
</dbReference>
<dbReference type="Proteomes" id="UP001162031">
    <property type="component" value="Unassembled WGS sequence"/>
</dbReference>
<feature type="signal peptide" evidence="8">
    <location>
        <begin position="1"/>
        <end position="19"/>
    </location>
</feature>
<proteinExistence type="inferred from homology"/>
<comment type="catalytic activity">
    <reaction evidence="1">
        <text>Hydrolysis of terminal, non-reducing beta-D-glucosyl residues with release of beta-D-glucose.</text>
        <dbReference type="EC" id="3.2.1.21"/>
    </reaction>
</comment>
<dbReference type="Pfam" id="PF00933">
    <property type="entry name" value="Glyco_hydro_3"/>
    <property type="match status" value="1"/>
</dbReference>
<dbReference type="InterPro" id="IPR001764">
    <property type="entry name" value="Glyco_hydro_3_N"/>
</dbReference>
<dbReference type="InterPro" id="IPR026891">
    <property type="entry name" value="Fn3-like"/>
</dbReference>
<reference evidence="10" key="1">
    <citation type="submission" date="2022-12" db="EMBL/GenBank/DDBJ databases">
        <authorList>
            <person name="Webb A."/>
        </authorList>
    </citation>
    <scope>NUCLEOTIDE SEQUENCE</scope>
    <source>
        <strain evidence="10">Hp1</strain>
    </source>
</reference>
<evidence type="ECO:0000256" key="6">
    <source>
        <dbReference type="ARBA" id="ARBA00023295"/>
    </source>
</evidence>
<evidence type="ECO:0000256" key="2">
    <source>
        <dbReference type="ARBA" id="ARBA00005336"/>
    </source>
</evidence>
<accession>A0AAV0V4N4</accession>
<dbReference type="AlphaFoldDB" id="A0AAV0V4N4"/>
<dbReference type="FunFam" id="3.40.50.1700:FF:000006">
    <property type="entry name" value="Lysosomal beta glucosidase"/>
    <property type="match status" value="1"/>
</dbReference>
<dbReference type="InterPro" id="IPR036962">
    <property type="entry name" value="Glyco_hydro_3_N_sf"/>
</dbReference>
<dbReference type="EC" id="3.2.1.21" evidence="3"/>
<dbReference type="GO" id="GO:0008422">
    <property type="term" value="F:beta-glucosidase activity"/>
    <property type="evidence" value="ECO:0007669"/>
    <property type="project" value="UniProtKB-EC"/>
</dbReference>
<keyword evidence="6" id="KW-0326">Glycosidase</keyword>
<sequence>MLTSWLALALLSVPGIALADGIDDYDARAQAIVDSFSTAQVVGQMTQLTLSEIMNSTSRDLNETAVREYARLNVGSYLNTYWESPVDGVYGYNASEFRSLIQRIQNITMEENGGHPVIYGIDSVHGASYVVGPVLFPHQINSGASFDADLVYQVARITARDTEAAGIPWIFAPILDISQNTMWARTHETFGEDPYLASVMGVAHVRGLQSHNQTAACIKHFIGYSKTPTGQDRDNVLVSDFELLNNHLPSFKAAIDAGALSVMENYISLNGDPVIASTRILNDLLRSDLGFNGVLLSDWNEIYNLYAWHRVSSSREEAVAVSLKQTSVDISMVAEDTDFIGYALNMLKENPEQEARLRESVKRVIKLKLRLVTRTELRRSSLPASPLCCYRTTNDTLPLPKQASVFLTGPSSDNVGYQCGGWTYTWQGYSGNEMFPHGISVRKGLENLVGNDSFTYFNALDINGNIDEANLTRSIQLARQHDYTVAVIGEPNYTEKTGDINNPALPEGLEDFIEAVAVNGTKVIVVLLGGRPRLLGSIPSNAHAVINGMLPCEMGGQAIAEILYGDVNPSGKLPISYPMHPATVTIPYNHLVTTRCQWDNCQMQWEFGTGLSYTQFNYSSIAIDKKIISSAADTLTATVTVTNVGAVPGKETVMLFLIQPFRKISVPSMKMLKKFKKIELQPGESMEVSFTLSSADWSVYKPEIGTGLSRVVEDTEYVVAFKPDTRCDVYADFVIPMNITNPLCASFSINTAGGANVSSASPLPSTGVATGNSASPVPSTRVATGNSASPVPSTGVATINSASPLPSTGVATGNSASSLLPVSVADVSSGGLLL</sequence>
<feature type="chain" id="PRO_5043751497" description="beta-glucosidase" evidence="8">
    <location>
        <begin position="20"/>
        <end position="834"/>
    </location>
</feature>
<evidence type="ECO:0000256" key="1">
    <source>
        <dbReference type="ARBA" id="ARBA00000448"/>
    </source>
</evidence>
<dbReference type="SUPFAM" id="SSF51445">
    <property type="entry name" value="(Trans)glycosidases"/>
    <property type="match status" value="1"/>
</dbReference>
<dbReference type="SMART" id="SM01217">
    <property type="entry name" value="Fn3_like"/>
    <property type="match status" value="1"/>
</dbReference>
<keyword evidence="11" id="KW-1185">Reference proteome</keyword>
<dbReference type="PRINTS" id="PR00133">
    <property type="entry name" value="GLHYDRLASE3"/>
</dbReference>
<name>A0AAV0V4N4_HYABA</name>
<keyword evidence="5" id="KW-0378">Hydrolase</keyword>
<feature type="region of interest" description="Disordered" evidence="7">
    <location>
        <begin position="766"/>
        <end position="795"/>
    </location>
</feature>
<keyword evidence="4 8" id="KW-0732">Signal</keyword>
<dbReference type="PANTHER" id="PTHR30620:SF16">
    <property type="entry name" value="LYSOSOMAL BETA GLUCOSIDASE"/>
    <property type="match status" value="1"/>
</dbReference>
<dbReference type="SUPFAM" id="SSF52279">
    <property type="entry name" value="Beta-D-glucan exohydrolase, C-terminal domain"/>
    <property type="match status" value="1"/>
</dbReference>
<dbReference type="Gene3D" id="2.60.40.10">
    <property type="entry name" value="Immunoglobulins"/>
    <property type="match status" value="1"/>
</dbReference>
<dbReference type="Gene3D" id="3.20.20.300">
    <property type="entry name" value="Glycoside hydrolase, family 3, N-terminal domain"/>
    <property type="match status" value="1"/>
</dbReference>
<dbReference type="InterPro" id="IPR002772">
    <property type="entry name" value="Glyco_hydro_3_C"/>
</dbReference>
<comment type="caution">
    <text evidence="10">The sequence shown here is derived from an EMBL/GenBank/DDBJ whole genome shotgun (WGS) entry which is preliminary data.</text>
</comment>
<protein>
    <recommendedName>
        <fullName evidence="3">beta-glucosidase</fullName>
        <ecNumber evidence="3">3.2.1.21</ecNumber>
    </recommendedName>
</protein>
<evidence type="ECO:0000259" key="9">
    <source>
        <dbReference type="SMART" id="SM01217"/>
    </source>
</evidence>
<evidence type="ECO:0000256" key="5">
    <source>
        <dbReference type="ARBA" id="ARBA00022801"/>
    </source>
</evidence>
<feature type="domain" description="Fibronectin type III-like" evidence="9">
    <location>
        <begin position="651"/>
        <end position="725"/>
    </location>
</feature>
<dbReference type="InterPro" id="IPR051915">
    <property type="entry name" value="Cellulose_Degrad_GH3"/>
</dbReference>
<dbReference type="PANTHER" id="PTHR30620">
    <property type="entry name" value="PERIPLASMIC BETA-GLUCOSIDASE-RELATED"/>
    <property type="match status" value="1"/>
</dbReference>
<evidence type="ECO:0000313" key="11">
    <source>
        <dbReference type="Proteomes" id="UP001162031"/>
    </source>
</evidence>
<organism evidence="10 11">
    <name type="scientific">Hyaloperonospora brassicae</name>
    <name type="common">Brassica downy mildew</name>
    <name type="synonym">Peronospora brassicae</name>
    <dbReference type="NCBI Taxonomy" id="162125"/>
    <lineage>
        <taxon>Eukaryota</taxon>
        <taxon>Sar</taxon>
        <taxon>Stramenopiles</taxon>
        <taxon>Oomycota</taxon>
        <taxon>Peronosporomycetes</taxon>
        <taxon>Peronosporales</taxon>
        <taxon>Peronosporaceae</taxon>
        <taxon>Hyaloperonospora</taxon>
    </lineage>
</organism>
<dbReference type="EMBL" id="CANTFL010001451">
    <property type="protein sequence ID" value="CAI5741699.1"/>
    <property type="molecule type" value="Genomic_DNA"/>
</dbReference>
<dbReference type="Pfam" id="PF14310">
    <property type="entry name" value="Fn3-like"/>
    <property type="match status" value="1"/>
</dbReference>
<dbReference type="Pfam" id="PF01915">
    <property type="entry name" value="Glyco_hydro_3_C"/>
    <property type="match status" value="1"/>
</dbReference>
<evidence type="ECO:0000256" key="4">
    <source>
        <dbReference type="ARBA" id="ARBA00022729"/>
    </source>
</evidence>